<reference evidence="2 3" key="1">
    <citation type="submission" date="2020-01" db="EMBL/GenBank/DDBJ databases">
        <authorList>
            <person name="Kim M.K."/>
        </authorList>
    </citation>
    <scope>NUCLEOTIDE SEQUENCE [LARGE SCALE GENOMIC DNA]</scope>
    <source>
        <strain evidence="2 3">172606-1</strain>
    </source>
</reference>
<feature type="signal peptide" evidence="1">
    <location>
        <begin position="1"/>
        <end position="20"/>
    </location>
</feature>
<accession>A0A6C0GR19</accession>
<dbReference type="AlphaFoldDB" id="A0A6C0GR19"/>
<dbReference type="KEGG" id="rhoz:GXP67_28835"/>
<feature type="chain" id="PRO_5025442615" description="Tetratricopeptide repeat protein" evidence="1">
    <location>
        <begin position="21"/>
        <end position="216"/>
    </location>
</feature>
<evidence type="ECO:0008006" key="4">
    <source>
        <dbReference type="Google" id="ProtNLM"/>
    </source>
</evidence>
<keyword evidence="3" id="KW-1185">Reference proteome</keyword>
<organism evidence="2 3">
    <name type="scientific">Rhodocytophaga rosea</name>
    <dbReference type="NCBI Taxonomy" id="2704465"/>
    <lineage>
        <taxon>Bacteria</taxon>
        <taxon>Pseudomonadati</taxon>
        <taxon>Bacteroidota</taxon>
        <taxon>Cytophagia</taxon>
        <taxon>Cytophagales</taxon>
        <taxon>Rhodocytophagaceae</taxon>
        <taxon>Rhodocytophaga</taxon>
    </lineage>
</organism>
<proteinExistence type="predicted"/>
<evidence type="ECO:0000313" key="2">
    <source>
        <dbReference type="EMBL" id="QHT70377.1"/>
    </source>
</evidence>
<sequence>MKKSIILSLITLFCSLAALAGEDTKFEKAMQAAITAVHSSKTVEEMQQAANQLERIATAEPKEWLPAYWVSYSYLNMAFMENDNVRKDQLMDKADQFLQKAEAQQSNQDEVLVMKAFIALGRISIDGQTRFQTYGPIFNESLAKARQINQENPRIYMLEGQMLYYTPEAFGGGKATACPKLKTAMDKFSSFKPASSISPDWGIKSAEHLYANCDGK</sequence>
<dbReference type="RefSeq" id="WP_162446356.1">
    <property type="nucleotide sequence ID" value="NZ_CP048222.1"/>
</dbReference>
<keyword evidence="1" id="KW-0732">Signal</keyword>
<evidence type="ECO:0000256" key="1">
    <source>
        <dbReference type="SAM" id="SignalP"/>
    </source>
</evidence>
<protein>
    <recommendedName>
        <fullName evidence="4">Tetratricopeptide repeat protein</fullName>
    </recommendedName>
</protein>
<name>A0A6C0GR19_9BACT</name>
<evidence type="ECO:0000313" key="3">
    <source>
        <dbReference type="Proteomes" id="UP000480178"/>
    </source>
</evidence>
<gene>
    <name evidence="2" type="ORF">GXP67_28835</name>
</gene>
<dbReference type="EMBL" id="CP048222">
    <property type="protein sequence ID" value="QHT70377.1"/>
    <property type="molecule type" value="Genomic_DNA"/>
</dbReference>
<dbReference type="Proteomes" id="UP000480178">
    <property type="component" value="Chromosome"/>
</dbReference>